<dbReference type="Proteomes" id="UP001604336">
    <property type="component" value="Unassembled WGS sequence"/>
</dbReference>
<reference evidence="2" key="1">
    <citation type="submission" date="2024-07" db="EMBL/GenBank/DDBJ databases">
        <title>Two chromosome-level genome assemblies of Korean endemic species Abeliophyllum distichum and Forsythia ovata (Oleaceae).</title>
        <authorList>
            <person name="Jang H."/>
        </authorList>
    </citation>
    <scope>NUCLEOTIDE SEQUENCE [LARGE SCALE GENOMIC DNA]</scope>
</reference>
<comment type="caution">
    <text evidence="1">The sequence shown here is derived from an EMBL/GenBank/DDBJ whole genome shotgun (WGS) entry which is preliminary data.</text>
</comment>
<sequence>MLLSWSPALQEQPKSNLGCREHGISHLSRRYRKSRKRFGLLLFKLSTDDHIKIGRSEEVELKGHWASKGASALDGKTLTLLHFPTRKETTLHFPSSSFSFLRSLPLQL</sequence>
<evidence type="ECO:0000313" key="1">
    <source>
        <dbReference type="EMBL" id="KAL2532303.1"/>
    </source>
</evidence>
<dbReference type="AlphaFoldDB" id="A0ABD1V4R8"/>
<accession>A0ABD1V4R8</accession>
<gene>
    <name evidence="1" type="ORF">Adt_05654</name>
</gene>
<proteinExistence type="predicted"/>
<dbReference type="EMBL" id="JBFOLK010000002">
    <property type="protein sequence ID" value="KAL2532303.1"/>
    <property type="molecule type" value="Genomic_DNA"/>
</dbReference>
<evidence type="ECO:0000313" key="2">
    <source>
        <dbReference type="Proteomes" id="UP001604336"/>
    </source>
</evidence>
<protein>
    <submittedName>
        <fullName evidence="1">Uncharacterized protein</fullName>
    </submittedName>
</protein>
<keyword evidence="2" id="KW-1185">Reference proteome</keyword>
<name>A0ABD1V4R8_9LAMI</name>
<organism evidence="1 2">
    <name type="scientific">Abeliophyllum distichum</name>
    <dbReference type="NCBI Taxonomy" id="126358"/>
    <lineage>
        <taxon>Eukaryota</taxon>
        <taxon>Viridiplantae</taxon>
        <taxon>Streptophyta</taxon>
        <taxon>Embryophyta</taxon>
        <taxon>Tracheophyta</taxon>
        <taxon>Spermatophyta</taxon>
        <taxon>Magnoliopsida</taxon>
        <taxon>eudicotyledons</taxon>
        <taxon>Gunneridae</taxon>
        <taxon>Pentapetalae</taxon>
        <taxon>asterids</taxon>
        <taxon>lamiids</taxon>
        <taxon>Lamiales</taxon>
        <taxon>Oleaceae</taxon>
        <taxon>Forsythieae</taxon>
        <taxon>Abeliophyllum</taxon>
    </lineage>
</organism>